<evidence type="ECO:0000313" key="3">
    <source>
        <dbReference type="Proteomes" id="UP001300692"/>
    </source>
</evidence>
<gene>
    <name evidence="2" type="ORF">N7U62_03165</name>
</gene>
<dbReference type="Proteomes" id="UP001300692">
    <property type="component" value="Unassembled WGS sequence"/>
</dbReference>
<evidence type="ECO:0000256" key="1">
    <source>
        <dbReference type="ARBA" id="ARBA00022857"/>
    </source>
</evidence>
<evidence type="ECO:0000313" key="2">
    <source>
        <dbReference type="EMBL" id="MCV9385643.1"/>
    </source>
</evidence>
<keyword evidence="1" id="KW-0521">NADP</keyword>
<reference evidence="2 3" key="1">
    <citation type="submission" date="2022-10" db="EMBL/GenBank/DDBJ databases">
        <title>Comparative genomics and taxonomic characterization of three novel marine species of genus Reichenbachiella exhibiting antioxidant and polysaccharide degradation activities.</title>
        <authorList>
            <person name="Muhammad N."/>
            <person name="Lee Y.-J."/>
            <person name="Ko J."/>
            <person name="Kim S.-G."/>
        </authorList>
    </citation>
    <scope>NUCLEOTIDE SEQUENCE [LARGE SCALE GENOMIC DNA]</scope>
    <source>
        <strain evidence="2 3">ABR2-5</strain>
    </source>
</reference>
<sequence length="331" mass="37491">MFVEERIKLFVALGERLNSLTNDAKQELFVLAHNGNSWFTEESVKLALEGIGEFLKKDSLENWLSQYDLKEVSPKRIGVIAAGNIPLVGFHDVMTVLLSGHHLMIKPSSDDTFLMKYVLNLLGDIDSRIVERYSIVERLNEADAYIATGSDNSARYFKHYFKDKPNVIRANRTSVAVLTGEESPEELEALGQDVFKYFGLGCRNVSKLLIPSSFDLSRLLDTWEGYAAVGDHHKYRNNYDYNKSIYLVNREPHLDNGFVLLRESPDLVSPISVLYYSRFNSTADIEEFLANQKEKIQCVVGKNYIPFGQAQCPKVDDYADGVDTMAFLSSL</sequence>
<comment type="caution">
    <text evidence="2">The sequence shown here is derived from an EMBL/GenBank/DDBJ whole genome shotgun (WGS) entry which is preliminary data.</text>
</comment>
<organism evidence="2 3">
    <name type="scientific">Reichenbachiella ulvae</name>
    <dbReference type="NCBI Taxonomy" id="2980104"/>
    <lineage>
        <taxon>Bacteria</taxon>
        <taxon>Pseudomonadati</taxon>
        <taxon>Bacteroidota</taxon>
        <taxon>Cytophagia</taxon>
        <taxon>Cytophagales</taxon>
        <taxon>Reichenbachiellaceae</taxon>
        <taxon>Reichenbachiella</taxon>
    </lineage>
</organism>
<proteinExistence type="predicted"/>
<accession>A0ABT3CQ19</accession>
<dbReference type="Pfam" id="PF05893">
    <property type="entry name" value="LuxC"/>
    <property type="match status" value="1"/>
</dbReference>
<dbReference type="InterPro" id="IPR008670">
    <property type="entry name" value="CoA_reduct_LuxC"/>
</dbReference>
<keyword evidence="3" id="KW-1185">Reference proteome</keyword>
<protein>
    <submittedName>
        <fullName evidence="2">Acyl-CoA reductase</fullName>
    </submittedName>
</protein>
<name>A0ABT3CQ19_9BACT</name>
<dbReference type="EMBL" id="JAOYOD010000001">
    <property type="protein sequence ID" value="MCV9385643.1"/>
    <property type="molecule type" value="Genomic_DNA"/>
</dbReference>
<dbReference type="RefSeq" id="WP_264136428.1">
    <property type="nucleotide sequence ID" value="NZ_JAOYOD010000001.1"/>
</dbReference>